<organism evidence="1 2">
    <name type="scientific">Nocardioides panacihumi</name>
    <dbReference type="NCBI Taxonomy" id="400774"/>
    <lineage>
        <taxon>Bacteria</taxon>
        <taxon>Bacillati</taxon>
        <taxon>Actinomycetota</taxon>
        <taxon>Actinomycetes</taxon>
        <taxon>Propionibacteriales</taxon>
        <taxon>Nocardioidaceae</taxon>
        <taxon>Nocardioides</taxon>
    </lineage>
</organism>
<accession>A0ABP5CS08</accession>
<dbReference type="Pfam" id="PF13563">
    <property type="entry name" value="2_5_RNA_ligase2"/>
    <property type="match status" value="1"/>
</dbReference>
<sequence length="174" mass="18766">MALAVCLLFDRRSERLVRGLWARVEELGVTTLASHTHGRHHPHLSLAVLRSWDLDRVRSALEALPAGEPISVSCHGSLVFPRGRVALAPSADADLVRRQEAVVAALGPTGADLHRNYAPGRWVPHISVATRTPAPRLSAVTTTVADAVPIVVRLERAALIDSSTGQTWPLSHLV</sequence>
<keyword evidence="1" id="KW-0436">Ligase</keyword>
<dbReference type="RefSeq" id="WP_344046130.1">
    <property type="nucleotide sequence ID" value="NZ_BAAAPB010000003.1"/>
</dbReference>
<keyword evidence="2" id="KW-1185">Reference proteome</keyword>
<dbReference type="SUPFAM" id="SSF55144">
    <property type="entry name" value="LigT-like"/>
    <property type="match status" value="1"/>
</dbReference>
<reference evidence="2" key="1">
    <citation type="journal article" date="2019" name="Int. J. Syst. Evol. Microbiol.">
        <title>The Global Catalogue of Microorganisms (GCM) 10K type strain sequencing project: providing services to taxonomists for standard genome sequencing and annotation.</title>
        <authorList>
            <consortium name="The Broad Institute Genomics Platform"/>
            <consortium name="The Broad Institute Genome Sequencing Center for Infectious Disease"/>
            <person name="Wu L."/>
            <person name="Ma J."/>
        </authorList>
    </citation>
    <scope>NUCLEOTIDE SEQUENCE [LARGE SCALE GENOMIC DNA]</scope>
    <source>
        <strain evidence="2">JCM 15309</strain>
    </source>
</reference>
<gene>
    <name evidence="1" type="ORF">GCM10009798_30150</name>
</gene>
<proteinExistence type="predicted"/>
<name>A0ABP5CS08_9ACTN</name>
<dbReference type="InterPro" id="IPR009097">
    <property type="entry name" value="Cyclic_Pdiesterase"/>
</dbReference>
<dbReference type="GO" id="GO:0016874">
    <property type="term" value="F:ligase activity"/>
    <property type="evidence" value="ECO:0007669"/>
    <property type="project" value="UniProtKB-KW"/>
</dbReference>
<dbReference type="Gene3D" id="3.90.1140.10">
    <property type="entry name" value="Cyclic phosphodiesterase"/>
    <property type="match status" value="1"/>
</dbReference>
<dbReference type="PANTHER" id="PTHR36039:SF2">
    <property type="entry name" value="RNA LIGASE_CYCLIC NUCLEOTIDE PHOSPHODIESTERASE FAMILY PROTEIN"/>
    <property type="match status" value="1"/>
</dbReference>
<evidence type="ECO:0000313" key="1">
    <source>
        <dbReference type="EMBL" id="GAA1967758.1"/>
    </source>
</evidence>
<dbReference type="EMBL" id="BAAAPB010000003">
    <property type="protein sequence ID" value="GAA1967758.1"/>
    <property type="molecule type" value="Genomic_DNA"/>
</dbReference>
<evidence type="ECO:0000313" key="2">
    <source>
        <dbReference type="Proteomes" id="UP001500571"/>
    </source>
</evidence>
<comment type="caution">
    <text evidence="1">The sequence shown here is derived from an EMBL/GenBank/DDBJ whole genome shotgun (WGS) entry which is preliminary data.</text>
</comment>
<dbReference type="PANTHER" id="PTHR36039">
    <property type="match status" value="1"/>
</dbReference>
<dbReference type="Proteomes" id="UP001500571">
    <property type="component" value="Unassembled WGS sequence"/>
</dbReference>
<protein>
    <submittedName>
        <fullName evidence="1">2'-5' RNA ligase family protein</fullName>
    </submittedName>
</protein>